<dbReference type="AlphaFoldDB" id="A0A9Q9CSG1"/>
<name>A0A9Q9CSG1_9FIRM</name>
<dbReference type="Proteomes" id="UP001058072">
    <property type="component" value="Chromosome"/>
</dbReference>
<evidence type="ECO:0000313" key="5">
    <source>
        <dbReference type="Proteomes" id="UP001058072"/>
    </source>
</evidence>
<gene>
    <name evidence="2" type="ORF">J0J69_11010</name>
    <name evidence="3" type="ORF">J0J70_02855</name>
</gene>
<evidence type="ECO:0000313" key="2">
    <source>
        <dbReference type="EMBL" id="UUF05580.1"/>
    </source>
</evidence>
<sequence length="195" mass="22385">MEKKVRLISAIIVPAVLFVLFTTTYQNYLPQRNVMQLLDNYKSLHYDSENVAIRLSTDSSVETVLLNKVLPNMNYKILESHVDGDTAIVSLQISNINLDHLLNDYQASLVKQTLKPVQDQNLQSTAQIDDFEISLLVNLIDDPSIKKEYVSQDIELTLHKQDGIWVLEDNEAFFKAVMGYQSDEITFEHLLREVQ</sequence>
<dbReference type="Proteomes" id="UP001058016">
    <property type="component" value="Chromosome"/>
</dbReference>
<proteinExistence type="predicted"/>
<keyword evidence="4" id="KW-1185">Reference proteome</keyword>
<evidence type="ECO:0000256" key="1">
    <source>
        <dbReference type="SAM" id="Phobius"/>
    </source>
</evidence>
<organism evidence="3 5">
    <name type="scientific">Turicibacter bilis</name>
    <dbReference type="NCBI Taxonomy" id="2735723"/>
    <lineage>
        <taxon>Bacteria</taxon>
        <taxon>Bacillati</taxon>
        <taxon>Bacillota</taxon>
        <taxon>Erysipelotrichia</taxon>
        <taxon>Erysipelotrichales</taxon>
        <taxon>Turicibacteraceae</taxon>
        <taxon>Turicibacter</taxon>
    </lineage>
</organism>
<evidence type="ECO:0000313" key="4">
    <source>
        <dbReference type="Proteomes" id="UP001058016"/>
    </source>
</evidence>
<evidence type="ECO:0000313" key="3">
    <source>
        <dbReference type="EMBL" id="UUF08963.1"/>
    </source>
</evidence>
<dbReference type="EMBL" id="CP071249">
    <property type="protein sequence ID" value="UUF05580.1"/>
    <property type="molecule type" value="Genomic_DNA"/>
</dbReference>
<keyword evidence="1" id="KW-0472">Membrane</keyword>
<keyword evidence="1" id="KW-1133">Transmembrane helix</keyword>
<accession>A0A9Q9CSG1</accession>
<feature type="transmembrane region" description="Helical" evidence="1">
    <location>
        <begin position="7"/>
        <end position="25"/>
    </location>
</feature>
<dbReference type="EMBL" id="CP071250">
    <property type="protein sequence ID" value="UUF08963.1"/>
    <property type="molecule type" value="Genomic_DNA"/>
</dbReference>
<dbReference type="RefSeq" id="WP_212725033.1">
    <property type="nucleotide sequence ID" value="NZ_CP071249.1"/>
</dbReference>
<evidence type="ECO:0008006" key="6">
    <source>
        <dbReference type="Google" id="ProtNLM"/>
    </source>
</evidence>
<keyword evidence="1" id="KW-0812">Transmembrane</keyword>
<protein>
    <recommendedName>
        <fullName evidence="6">DUF5105 domain-containing protein</fullName>
    </recommendedName>
</protein>
<reference evidence="3 4" key="1">
    <citation type="submission" date="2021-03" db="EMBL/GenBank/DDBJ databases">
        <title>Comparative Genomics and Metabolomics in the genus Turicibacter.</title>
        <authorList>
            <person name="Maki J."/>
            <person name="Looft T."/>
        </authorList>
    </citation>
    <scope>NUCLEOTIDE SEQUENCE</scope>
    <source>
        <strain evidence="3">ISU324</strain>
        <strain evidence="2 4">MMM721</strain>
    </source>
</reference>